<dbReference type="Pfam" id="PF08534">
    <property type="entry name" value="Redoxin"/>
    <property type="match status" value="1"/>
</dbReference>
<protein>
    <submittedName>
        <fullName evidence="7">Thiol-disulfide isomerase/thioredoxin</fullName>
    </submittedName>
</protein>
<dbReference type="PROSITE" id="PS51352">
    <property type="entry name" value="THIOREDOXIN_2"/>
    <property type="match status" value="1"/>
</dbReference>
<dbReference type="SUPFAM" id="SSF52833">
    <property type="entry name" value="Thioredoxin-like"/>
    <property type="match status" value="1"/>
</dbReference>
<keyword evidence="4" id="KW-0676">Redox-active center</keyword>
<evidence type="ECO:0000259" key="6">
    <source>
        <dbReference type="PROSITE" id="PS51352"/>
    </source>
</evidence>
<keyword evidence="5" id="KW-0732">Signal</keyword>
<comment type="subcellular location">
    <subcellularLocation>
        <location evidence="1">Cell envelope</location>
    </subcellularLocation>
</comment>
<dbReference type="Proteomes" id="UP000560658">
    <property type="component" value="Unassembled WGS sequence"/>
</dbReference>
<dbReference type="EMBL" id="JACIER010000013">
    <property type="protein sequence ID" value="MBB4045251.1"/>
    <property type="molecule type" value="Genomic_DNA"/>
</dbReference>
<keyword evidence="3" id="KW-1015">Disulfide bond</keyword>
<keyword evidence="7" id="KW-0413">Isomerase</keyword>
<evidence type="ECO:0000256" key="3">
    <source>
        <dbReference type="ARBA" id="ARBA00023157"/>
    </source>
</evidence>
<dbReference type="PANTHER" id="PTHR42852:SF6">
    <property type="entry name" value="THIOL:DISULFIDE INTERCHANGE PROTEIN DSBE"/>
    <property type="match status" value="1"/>
</dbReference>
<dbReference type="GO" id="GO:0017004">
    <property type="term" value="P:cytochrome complex assembly"/>
    <property type="evidence" value="ECO:0007669"/>
    <property type="project" value="UniProtKB-KW"/>
</dbReference>
<dbReference type="InterPro" id="IPR013740">
    <property type="entry name" value="Redoxin"/>
</dbReference>
<dbReference type="CDD" id="cd02966">
    <property type="entry name" value="TlpA_like_family"/>
    <property type="match status" value="1"/>
</dbReference>
<comment type="caution">
    <text evidence="7">The sequence shown here is derived from an EMBL/GenBank/DDBJ whole genome shotgun (WGS) entry which is preliminary data.</text>
</comment>
<feature type="domain" description="Thioredoxin" evidence="6">
    <location>
        <begin position="36"/>
        <end position="172"/>
    </location>
</feature>
<accession>A0A840D2K1</accession>
<dbReference type="GO" id="GO:0016491">
    <property type="term" value="F:oxidoreductase activity"/>
    <property type="evidence" value="ECO:0007669"/>
    <property type="project" value="InterPro"/>
</dbReference>
<evidence type="ECO:0000256" key="1">
    <source>
        <dbReference type="ARBA" id="ARBA00004196"/>
    </source>
</evidence>
<reference evidence="7" key="1">
    <citation type="submission" date="2020-08" db="EMBL/GenBank/DDBJ databases">
        <title>Genomic Encyclopedia of Type Strains, Phase IV (KMG-IV): sequencing the most valuable type-strain genomes for metagenomic binning, comparative biology and taxonomic classification.</title>
        <authorList>
            <person name="Goeker M."/>
        </authorList>
    </citation>
    <scope>NUCLEOTIDE SEQUENCE [LARGE SCALE GENOMIC DNA]</scope>
    <source>
        <strain evidence="7">DSM 105720</strain>
    </source>
</reference>
<dbReference type="Gene3D" id="3.40.30.10">
    <property type="entry name" value="Glutaredoxin"/>
    <property type="match status" value="1"/>
</dbReference>
<dbReference type="RefSeq" id="WP_158332198.1">
    <property type="nucleotide sequence ID" value="NZ_JACIER010000013.1"/>
</dbReference>
<dbReference type="InterPro" id="IPR013766">
    <property type="entry name" value="Thioredoxin_domain"/>
</dbReference>
<feature type="signal peptide" evidence="5">
    <location>
        <begin position="1"/>
        <end position="23"/>
    </location>
</feature>
<evidence type="ECO:0000256" key="4">
    <source>
        <dbReference type="ARBA" id="ARBA00023284"/>
    </source>
</evidence>
<organism evidence="7 8">
    <name type="scientific">Bacteroides reticulotermitis</name>
    <dbReference type="NCBI Taxonomy" id="1133319"/>
    <lineage>
        <taxon>Bacteria</taxon>
        <taxon>Pseudomonadati</taxon>
        <taxon>Bacteroidota</taxon>
        <taxon>Bacteroidia</taxon>
        <taxon>Bacteroidales</taxon>
        <taxon>Bacteroidaceae</taxon>
        <taxon>Bacteroides</taxon>
    </lineage>
</organism>
<evidence type="ECO:0000313" key="8">
    <source>
        <dbReference type="Proteomes" id="UP000560658"/>
    </source>
</evidence>
<evidence type="ECO:0000313" key="7">
    <source>
        <dbReference type="EMBL" id="MBB4045251.1"/>
    </source>
</evidence>
<evidence type="ECO:0000256" key="2">
    <source>
        <dbReference type="ARBA" id="ARBA00022748"/>
    </source>
</evidence>
<dbReference type="PANTHER" id="PTHR42852">
    <property type="entry name" value="THIOL:DISULFIDE INTERCHANGE PROTEIN DSBE"/>
    <property type="match status" value="1"/>
</dbReference>
<dbReference type="AlphaFoldDB" id="A0A840D2K1"/>
<feature type="chain" id="PRO_5032715636" evidence="5">
    <location>
        <begin position="24"/>
        <end position="174"/>
    </location>
</feature>
<keyword evidence="8" id="KW-1185">Reference proteome</keyword>
<dbReference type="GO" id="GO:0016853">
    <property type="term" value="F:isomerase activity"/>
    <property type="evidence" value="ECO:0007669"/>
    <property type="project" value="UniProtKB-KW"/>
</dbReference>
<dbReference type="InterPro" id="IPR050553">
    <property type="entry name" value="Thioredoxin_ResA/DsbE_sf"/>
</dbReference>
<proteinExistence type="predicted"/>
<keyword evidence="2" id="KW-0201">Cytochrome c-type biogenesis</keyword>
<dbReference type="GO" id="GO:0030313">
    <property type="term" value="C:cell envelope"/>
    <property type="evidence" value="ECO:0007669"/>
    <property type="project" value="UniProtKB-SubCell"/>
</dbReference>
<dbReference type="InterPro" id="IPR036249">
    <property type="entry name" value="Thioredoxin-like_sf"/>
</dbReference>
<gene>
    <name evidence="7" type="ORF">GGR06_003062</name>
</gene>
<sequence>MMKSIFKTLLLLSFLATSIGSLAQSNDLPPSSPKDLKDGQKAPDAILKDSLSQEISIASFLGKYVFIDVWHSRCSPCLKQIPFLKDLEKEMEGENIVFLSVNCDSQEFRWRGMRDMYPGLSLWDQDGSFCGKYNVIYSPRFILIDPEGKIAKAFMPQPSKPEALEYLKTLFNKN</sequence>
<evidence type="ECO:0000256" key="5">
    <source>
        <dbReference type="SAM" id="SignalP"/>
    </source>
</evidence>
<name>A0A840D2K1_9BACE</name>